<comment type="caution">
    <text evidence="6">The sequence shown here is derived from an EMBL/GenBank/DDBJ whole genome shotgun (WGS) entry which is preliminary data.</text>
</comment>
<dbReference type="InterPro" id="IPR028143">
    <property type="entry name" value="Get2/sif1"/>
</dbReference>
<organism evidence="6 7">
    <name type="scientific">Basidiobolus ranarum</name>
    <dbReference type="NCBI Taxonomy" id="34480"/>
    <lineage>
        <taxon>Eukaryota</taxon>
        <taxon>Fungi</taxon>
        <taxon>Fungi incertae sedis</taxon>
        <taxon>Zoopagomycota</taxon>
        <taxon>Entomophthoromycotina</taxon>
        <taxon>Basidiobolomycetes</taxon>
        <taxon>Basidiobolales</taxon>
        <taxon>Basidiobolaceae</taxon>
        <taxon>Basidiobolus</taxon>
    </lineage>
</organism>
<keyword evidence="7" id="KW-1185">Reference proteome</keyword>
<evidence type="ECO:0000256" key="2">
    <source>
        <dbReference type="ARBA" id="ARBA00022989"/>
    </source>
</evidence>
<evidence type="ECO:0000256" key="3">
    <source>
        <dbReference type="ARBA" id="ARBA00023136"/>
    </source>
</evidence>
<keyword evidence="3 5" id="KW-0472">Membrane</keyword>
<dbReference type="EMBL" id="JASJQH010000291">
    <property type="protein sequence ID" value="KAK9765275.1"/>
    <property type="molecule type" value="Genomic_DNA"/>
</dbReference>
<accession>A0ABR2WUU1</accession>
<proteinExistence type="predicted"/>
<keyword evidence="2 5" id="KW-1133">Transmembrane helix</keyword>
<dbReference type="PANTHER" id="PTHR28263">
    <property type="entry name" value="GOLGI TO ER TRAFFIC PROTEIN 2"/>
    <property type="match status" value="1"/>
</dbReference>
<protein>
    <submittedName>
        <fullName evidence="6">Uncharacterized protein</fullName>
    </submittedName>
</protein>
<dbReference type="Proteomes" id="UP001479436">
    <property type="component" value="Unassembled WGS sequence"/>
</dbReference>
<evidence type="ECO:0000256" key="5">
    <source>
        <dbReference type="SAM" id="Phobius"/>
    </source>
</evidence>
<feature type="transmembrane region" description="Helical" evidence="5">
    <location>
        <begin position="198"/>
        <end position="219"/>
    </location>
</feature>
<feature type="compositionally biased region" description="Low complexity" evidence="4">
    <location>
        <begin position="38"/>
        <end position="52"/>
    </location>
</feature>
<evidence type="ECO:0000256" key="4">
    <source>
        <dbReference type="SAM" id="MobiDB-lite"/>
    </source>
</evidence>
<feature type="transmembrane region" description="Helical" evidence="5">
    <location>
        <begin position="306"/>
        <end position="327"/>
    </location>
</feature>
<evidence type="ECO:0000313" key="6">
    <source>
        <dbReference type="EMBL" id="KAK9765275.1"/>
    </source>
</evidence>
<dbReference type="PANTHER" id="PTHR28263:SF1">
    <property type="entry name" value="GOLGI TO ER TRAFFIC PROTEIN 2"/>
    <property type="match status" value="1"/>
</dbReference>
<sequence length="331" mass="36568">MSTESDRESLRRRREARQRRILASGEDRLNRIKASFIDANAAATPASTTSDSAPKETDLPDHSSIPTIKKSTDDEVDQIFSTPATAPKNISETTFVDSFKAPSITSTGSPSSSSQFSTPSLVPRALPNNDISDAEDPLLSFRQEWQSILSQNLSGASTPNPGALPFNPESLLSGPALASLLSQQSGQAGQPQQSTPSWWFTLRVVAVGVLVAFVFYMEWMGTGMSENMMSDRFGRLKDNSPENIYGESRVRHMPVFWYFLTAEVGLQAIRLLFNKGHQATSIPVPLQFHGGLAHRSINLLYQYKSIFTSTYDDLCMLIFFIGMYILCCSIF</sequence>
<evidence type="ECO:0000313" key="7">
    <source>
        <dbReference type="Proteomes" id="UP001479436"/>
    </source>
</evidence>
<evidence type="ECO:0000256" key="1">
    <source>
        <dbReference type="ARBA" id="ARBA00022692"/>
    </source>
</evidence>
<gene>
    <name evidence="6" type="ORF">K7432_006529</name>
</gene>
<feature type="region of interest" description="Disordered" evidence="4">
    <location>
        <begin position="36"/>
        <end position="75"/>
    </location>
</feature>
<name>A0ABR2WUU1_9FUNG</name>
<feature type="region of interest" description="Disordered" evidence="4">
    <location>
        <begin position="102"/>
        <end position="129"/>
    </location>
</feature>
<feature type="compositionally biased region" description="Low complexity" evidence="4">
    <location>
        <begin position="102"/>
        <end position="120"/>
    </location>
</feature>
<reference evidence="6 7" key="1">
    <citation type="submission" date="2023-04" db="EMBL/GenBank/DDBJ databases">
        <title>Genome of Basidiobolus ranarum AG-B5.</title>
        <authorList>
            <person name="Stajich J.E."/>
            <person name="Carter-House D."/>
            <person name="Gryganskyi A."/>
        </authorList>
    </citation>
    <scope>NUCLEOTIDE SEQUENCE [LARGE SCALE GENOMIC DNA]</scope>
    <source>
        <strain evidence="6 7">AG-B5</strain>
    </source>
</reference>
<keyword evidence="1 5" id="KW-0812">Transmembrane</keyword>